<feature type="compositionally biased region" description="Basic and acidic residues" evidence="1">
    <location>
        <begin position="255"/>
        <end position="272"/>
    </location>
</feature>
<feature type="compositionally biased region" description="Low complexity" evidence="1">
    <location>
        <begin position="86"/>
        <end position="105"/>
    </location>
</feature>
<evidence type="ECO:0000313" key="2">
    <source>
        <dbReference type="EMBL" id="CEM44259.1"/>
    </source>
</evidence>
<dbReference type="EMBL" id="CDMZ01002883">
    <property type="protein sequence ID" value="CEM44259.1"/>
    <property type="molecule type" value="Genomic_DNA"/>
</dbReference>
<dbReference type="AlphaFoldDB" id="A0A0G4HJ85"/>
<organism evidence="2">
    <name type="scientific">Chromera velia CCMP2878</name>
    <dbReference type="NCBI Taxonomy" id="1169474"/>
    <lineage>
        <taxon>Eukaryota</taxon>
        <taxon>Sar</taxon>
        <taxon>Alveolata</taxon>
        <taxon>Colpodellida</taxon>
        <taxon>Chromeraceae</taxon>
        <taxon>Chromera</taxon>
    </lineage>
</organism>
<sequence>MSPKKRTVRKEPKPQHKASKSNCPVPPIGEGVLPSTPLIEGQPISLSGTENSSLPANKGGKGGKSTQSASDSGRTPTGSASQTAETRTSASSNAPSSSSRTGGSFTPRMFQEAFAMPTQPPAPWDLPGSQVYISGRELDTVREFCASQGMEEELCIRTDPNGAKRTDVTFLEGAKMFVSLQGEERAAFSETIKAAVSQSCVDVARFYVSEPGTARFIDVTPDYSGGVSEPRTARKQGATPENRKKKEGGGTSQNPKEKERGATSENRTEKEGGGTSQNPKEEREAVSEDPTEKERQKWFTDQRKMMKKLETTMLILHNILEKQEKSEEETQS</sequence>
<proteinExistence type="predicted"/>
<feature type="region of interest" description="Disordered" evidence="1">
    <location>
        <begin position="217"/>
        <end position="300"/>
    </location>
</feature>
<reference evidence="2" key="1">
    <citation type="submission" date="2014-11" db="EMBL/GenBank/DDBJ databases">
        <authorList>
            <person name="Otto D Thomas"/>
            <person name="Naeem Raeece"/>
        </authorList>
    </citation>
    <scope>NUCLEOTIDE SEQUENCE</scope>
</reference>
<protein>
    <submittedName>
        <fullName evidence="2">Uncharacterized protein</fullName>
    </submittedName>
</protein>
<name>A0A0G4HJ85_9ALVE</name>
<dbReference type="VEuPathDB" id="CryptoDB:Cvel_28203"/>
<feature type="compositionally biased region" description="Polar residues" evidence="1">
    <location>
        <begin position="44"/>
        <end position="55"/>
    </location>
</feature>
<accession>A0A0G4HJ85</accession>
<gene>
    <name evidence="2" type="ORF">Cvel_28203</name>
</gene>
<feature type="compositionally biased region" description="Polar residues" evidence="1">
    <location>
        <begin position="64"/>
        <end position="85"/>
    </location>
</feature>
<feature type="compositionally biased region" description="Basic and acidic residues" evidence="1">
    <location>
        <begin position="279"/>
        <end position="300"/>
    </location>
</feature>
<evidence type="ECO:0000256" key="1">
    <source>
        <dbReference type="SAM" id="MobiDB-lite"/>
    </source>
</evidence>
<feature type="region of interest" description="Disordered" evidence="1">
    <location>
        <begin position="1"/>
        <end position="105"/>
    </location>
</feature>